<dbReference type="GO" id="GO:0043269">
    <property type="term" value="P:regulation of monoatomic ion transport"/>
    <property type="evidence" value="ECO:0007669"/>
    <property type="project" value="InterPro"/>
</dbReference>
<evidence type="ECO:0000256" key="2">
    <source>
        <dbReference type="ARBA" id="ARBA00005948"/>
    </source>
</evidence>
<dbReference type="Gene3D" id="1.20.5.780">
    <property type="entry name" value="Single helix bin"/>
    <property type="match status" value="1"/>
</dbReference>
<dbReference type="AlphaFoldDB" id="A0A803TU73"/>
<evidence type="ECO:0000256" key="6">
    <source>
        <dbReference type="ARBA" id="ARBA00023136"/>
    </source>
</evidence>
<keyword evidence="5 7" id="KW-0406">Ion transport</keyword>
<evidence type="ECO:0000313" key="9">
    <source>
        <dbReference type="Proteomes" id="UP000001646"/>
    </source>
</evidence>
<dbReference type="Ensembl" id="ENSACAT00000056638.1">
    <property type="protein sequence ID" value="ENSACAP00000038763.1"/>
    <property type="gene ID" value="ENSACAG00000039974.1"/>
</dbReference>
<organism evidence="8 9">
    <name type="scientific">Anolis carolinensis</name>
    <name type="common">Green anole</name>
    <name type="synonym">American chameleon</name>
    <dbReference type="NCBI Taxonomy" id="28377"/>
    <lineage>
        <taxon>Eukaryota</taxon>
        <taxon>Metazoa</taxon>
        <taxon>Chordata</taxon>
        <taxon>Craniata</taxon>
        <taxon>Vertebrata</taxon>
        <taxon>Euteleostomi</taxon>
        <taxon>Lepidosauria</taxon>
        <taxon>Squamata</taxon>
        <taxon>Bifurcata</taxon>
        <taxon>Unidentata</taxon>
        <taxon>Episquamata</taxon>
        <taxon>Toxicofera</taxon>
        <taxon>Iguania</taxon>
        <taxon>Dactyloidae</taxon>
        <taxon>Anolis</taxon>
    </lineage>
</organism>
<accession>A0A803TU73</accession>
<name>A0A803TU73_ANOCA</name>
<dbReference type="InterPro" id="IPR000272">
    <property type="entry name" value="Ion-transport_regulator_FXYD"/>
</dbReference>
<keyword evidence="3 7" id="KW-0813">Transport</keyword>
<dbReference type="GO" id="GO:0016020">
    <property type="term" value="C:membrane"/>
    <property type="evidence" value="ECO:0007669"/>
    <property type="project" value="UniProtKB-SubCell"/>
</dbReference>
<evidence type="ECO:0000256" key="7">
    <source>
        <dbReference type="RuleBase" id="RU364131"/>
    </source>
</evidence>
<evidence type="ECO:0000256" key="1">
    <source>
        <dbReference type="ARBA" id="ARBA00004167"/>
    </source>
</evidence>
<dbReference type="InParanoid" id="A0A803TU73"/>
<keyword evidence="6 7" id="KW-0472">Membrane</keyword>
<reference evidence="8" key="2">
    <citation type="submission" date="2025-08" db="UniProtKB">
        <authorList>
            <consortium name="Ensembl"/>
        </authorList>
    </citation>
    <scope>IDENTIFICATION</scope>
</reference>
<evidence type="ECO:0000256" key="4">
    <source>
        <dbReference type="ARBA" id="ARBA00022692"/>
    </source>
</evidence>
<reference evidence="8" key="1">
    <citation type="submission" date="2009-12" db="EMBL/GenBank/DDBJ databases">
        <title>The Genome Sequence of Anolis carolinensis (Green Anole Lizard).</title>
        <authorList>
            <consortium name="The Genome Sequencing Platform"/>
            <person name="Di Palma F."/>
            <person name="Alfoldi J."/>
            <person name="Heiman D."/>
            <person name="Young S."/>
            <person name="Grabherr M."/>
            <person name="Johnson J."/>
            <person name="Lander E.S."/>
            <person name="Lindblad-Toh K."/>
        </authorList>
    </citation>
    <scope>NUCLEOTIDE SEQUENCE [LARGE SCALE GENOMIC DNA]</scope>
    <source>
        <strain evidence="8">JBL SC #1</strain>
    </source>
</reference>
<dbReference type="GO" id="GO:0006811">
    <property type="term" value="P:monoatomic ion transport"/>
    <property type="evidence" value="ECO:0007669"/>
    <property type="project" value="UniProtKB-KW"/>
</dbReference>
<dbReference type="Pfam" id="PF02038">
    <property type="entry name" value="ATP1G1_PLM_MAT8"/>
    <property type="match status" value="1"/>
</dbReference>
<dbReference type="Proteomes" id="UP000001646">
    <property type="component" value="Unplaced"/>
</dbReference>
<dbReference type="GO" id="GO:0099106">
    <property type="term" value="F:ion channel regulator activity"/>
    <property type="evidence" value="ECO:0007669"/>
    <property type="project" value="InterPro"/>
</dbReference>
<comment type="subcellular location">
    <subcellularLocation>
        <location evidence="1">Membrane</location>
        <topology evidence="1">Single-pass membrane protein</topology>
    </subcellularLocation>
</comment>
<keyword evidence="7" id="KW-1133">Transmembrane helix</keyword>
<keyword evidence="9" id="KW-1185">Reference proteome</keyword>
<keyword evidence="4 7" id="KW-0812">Transmembrane</keyword>
<comment type="similarity">
    <text evidence="2 7">Belongs to the FXYD family.</text>
</comment>
<reference evidence="8" key="3">
    <citation type="submission" date="2025-09" db="UniProtKB">
        <authorList>
            <consortium name="Ensembl"/>
        </authorList>
    </citation>
    <scope>IDENTIFICATION</scope>
</reference>
<proteinExistence type="inferred from homology"/>
<evidence type="ECO:0000256" key="5">
    <source>
        <dbReference type="ARBA" id="ARBA00023065"/>
    </source>
</evidence>
<feature type="transmembrane region" description="Helical" evidence="7">
    <location>
        <begin position="29"/>
        <end position="51"/>
    </location>
</feature>
<evidence type="ECO:0000256" key="3">
    <source>
        <dbReference type="ARBA" id="ARBA00022448"/>
    </source>
</evidence>
<dbReference type="GeneTree" id="ENSGT01040000244708"/>
<protein>
    <recommendedName>
        <fullName evidence="7">FXYD domain-containing ion transport regulator</fullName>
    </recommendedName>
</protein>
<evidence type="ECO:0000313" key="8">
    <source>
        <dbReference type="Ensembl" id="ENSACAP00000038763.1"/>
    </source>
</evidence>
<sequence>LPRGLLGGKGREREVWQERPPHYETIRRGGLIFAVVAFMIGLVIILSKYHLFFGGGGGDGR</sequence>